<evidence type="ECO:0000256" key="2">
    <source>
        <dbReference type="ARBA" id="ARBA00022490"/>
    </source>
</evidence>
<evidence type="ECO:0000313" key="12">
    <source>
        <dbReference type="Proteomes" id="UP000473826"/>
    </source>
</evidence>
<dbReference type="Proteomes" id="UP000473826">
    <property type="component" value="Unassembled WGS sequence"/>
</dbReference>
<evidence type="ECO:0000256" key="4">
    <source>
        <dbReference type="ARBA" id="ARBA00022771"/>
    </source>
</evidence>
<dbReference type="AlphaFoldDB" id="A0A7D8Z5S2"/>
<evidence type="ECO:0000256" key="8">
    <source>
        <dbReference type="ARBA" id="ARBA00080744"/>
    </source>
</evidence>
<dbReference type="InterPro" id="IPR027370">
    <property type="entry name" value="Znf-RING_euk"/>
</dbReference>
<evidence type="ECO:0000256" key="7">
    <source>
        <dbReference type="ARBA" id="ARBA00075398"/>
    </source>
</evidence>
<name>A0A7D8Z5S2_VANHU</name>
<evidence type="ECO:0000256" key="6">
    <source>
        <dbReference type="ARBA" id="ARBA00061136"/>
    </source>
</evidence>
<dbReference type="InterPro" id="IPR045098">
    <property type="entry name" value="Fyv10_fam"/>
</dbReference>
<accession>A0A7D8Z5S2</accession>
<dbReference type="PANTHER" id="PTHR12170:SF3">
    <property type="entry name" value="GH10162P"/>
    <property type="match status" value="1"/>
</dbReference>
<comment type="subcellular location">
    <subcellularLocation>
        <location evidence="1">Cytoplasm</location>
    </subcellularLocation>
</comment>
<dbReference type="InterPro" id="IPR013083">
    <property type="entry name" value="Znf_RING/FYVE/PHD"/>
</dbReference>
<evidence type="ECO:0000256" key="3">
    <source>
        <dbReference type="ARBA" id="ARBA00022723"/>
    </source>
</evidence>
<dbReference type="GO" id="GO:0061630">
    <property type="term" value="F:ubiquitin protein ligase activity"/>
    <property type="evidence" value="ECO:0007669"/>
    <property type="project" value="InterPro"/>
</dbReference>
<organism evidence="11 12">
    <name type="scientific">Vanrija humicola</name>
    <name type="common">Yeast</name>
    <name type="synonym">Cryptococcus humicola</name>
    <dbReference type="NCBI Taxonomy" id="5417"/>
    <lineage>
        <taxon>Eukaryota</taxon>
        <taxon>Fungi</taxon>
        <taxon>Dikarya</taxon>
        <taxon>Basidiomycota</taxon>
        <taxon>Agaricomycotina</taxon>
        <taxon>Tremellomycetes</taxon>
        <taxon>Trichosporonales</taxon>
        <taxon>Trichosporonaceae</taxon>
        <taxon>Vanrija</taxon>
    </lineage>
</organism>
<dbReference type="PROSITE" id="PS51867">
    <property type="entry name" value="ZF_RING_GID"/>
    <property type="match status" value="1"/>
</dbReference>
<dbReference type="Gene3D" id="3.30.40.10">
    <property type="entry name" value="Zinc/RING finger domain, C3HC4 (zinc finger)"/>
    <property type="match status" value="1"/>
</dbReference>
<dbReference type="PROSITE" id="PS50896">
    <property type="entry name" value="LISH"/>
    <property type="match status" value="1"/>
</dbReference>
<feature type="zinc finger region" description="RING-Gid-type" evidence="9">
    <location>
        <begin position="322"/>
        <end position="365"/>
    </location>
</feature>
<evidence type="ECO:0000313" key="11">
    <source>
        <dbReference type="EMBL" id="TXT13372.1"/>
    </source>
</evidence>
<protein>
    <recommendedName>
        <fullName evidence="8">GID complex catalytic subunit 2</fullName>
    </recommendedName>
    <alternativeName>
        <fullName evidence="7">Glucose-induced degradation protein 2</fullName>
    </alternativeName>
</protein>
<dbReference type="PANTHER" id="PTHR12170">
    <property type="entry name" value="MACROPHAGE ERYTHROBLAST ATTACHER-RELATED"/>
    <property type="match status" value="1"/>
</dbReference>
<evidence type="ECO:0000256" key="9">
    <source>
        <dbReference type="PROSITE-ProRule" id="PRU01215"/>
    </source>
</evidence>
<dbReference type="Pfam" id="PF13445">
    <property type="entry name" value="zf-RING_UBOX"/>
    <property type="match status" value="1"/>
</dbReference>
<dbReference type="OrthoDB" id="1933281at2759"/>
<dbReference type="GO" id="GO:0043161">
    <property type="term" value="P:proteasome-mediated ubiquitin-dependent protein catabolic process"/>
    <property type="evidence" value="ECO:0007669"/>
    <property type="project" value="InterPro"/>
</dbReference>
<evidence type="ECO:0000256" key="5">
    <source>
        <dbReference type="ARBA" id="ARBA00022833"/>
    </source>
</evidence>
<dbReference type="InterPro" id="IPR006594">
    <property type="entry name" value="LisH"/>
</dbReference>
<keyword evidence="5" id="KW-0862">Zinc</keyword>
<dbReference type="Pfam" id="PF10607">
    <property type="entry name" value="CTLH"/>
    <property type="match status" value="1"/>
</dbReference>
<keyword evidence="2" id="KW-0963">Cytoplasm</keyword>
<dbReference type="InterPro" id="IPR037683">
    <property type="entry name" value="Rmd5_dRing"/>
</dbReference>
<comment type="similarity">
    <text evidence="6">Belongs to the RMD5/GID2 family.</text>
</comment>
<dbReference type="GO" id="GO:0008270">
    <property type="term" value="F:zinc ion binding"/>
    <property type="evidence" value="ECO:0007669"/>
    <property type="project" value="UniProtKB-KW"/>
</dbReference>
<keyword evidence="12" id="KW-1185">Reference proteome</keyword>
<dbReference type="GO" id="GO:0005634">
    <property type="term" value="C:nucleus"/>
    <property type="evidence" value="ECO:0007669"/>
    <property type="project" value="TreeGrafter"/>
</dbReference>
<dbReference type="InterPro" id="IPR044063">
    <property type="entry name" value="ZF_RING_GID"/>
</dbReference>
<sequence>MSTTDVSAALTALEALASANATSSSGPLNTLLDGHFATAKERLLAGAPPKHVITELQAAVAKSKKEVEKGLKVWYSQLGNLGKNIEKAFPPNLAALSSAYDDPPLFSEPEAQDALDRVVLDSLGRRGLWDAVAAFEEETGLTYDPEKRRLSVELHRIVSEIESGDLASAIAWADENKAFLAGGPHPSDLPFSLHRAVFLSYRDPQKALQYARDHLFDYFPKQPVLALVTSCLYVEGAESPYANEAKPLAAMFRTDYCRLHGWAREDPLEVVVDLGSRGGALNSIEKARKVMGDRLGNVRTWHELPMEVPLPNGRQYHSVFVCPVSKEQTTEANPPKMLQCGHVIAQDSFNRMLAKGARPVKCPYCPQETTAQQAQRLYF</sequence>
<reference evidence="11 12" key="1">
    <citation type="journal article" date="2019" name="PLoS Genet.">
        <title>Convergent evolution of linked mating-type loci in basidiomycete fungi.</title>
        <authorList>
            <person name="Sun S."/>
            <person name="Coelho M.A."/>
            <person name="Heitman J."/>
            <person name="Nowrousian M."/>
        </authorList>
    </citation>
    <scope>NUCLEOTIDE SEQUENCE [LARGE SCALE GENOMIC DNA]</scope>
    <source>
        <strain evidence="11 12">CBS 4282</strain>
    </source>
</reference>
<proteinExistence type="inferred from homology"/>
<evidence type="ECO:0000259" key="10">
    <source>
        <dbReference type="PROSITE" id="PS51867"/>
    </source>
</evidence>
<dbReference type="GO" id="GO:0005737">
    <property type="term" value="C:cytoplasm"/>
    <property type="evidence" value="ECO:0007669"/>
    <property type="project" value="UniProtKB-SubCell"/>
</dbReference>
<dbReference type="FunFam" id="3.30.40.10:FF:000143">
    <property type="entry name" value="Regulator of gluconeogenesis Rmd5"/>
    <property type="match status" value="1"/>
</dbReference>
<gene>
    <name evidence="11" type="ORF">VHUM_00739</name>
</gene>
<dbReference type="InterPro" id="IPR024964">
    <property type="entry name" value="CTLH/CRA"/>
</dbReference>
<dbReference type="CDD" id="cd16652">
    <property type="entry name" value="dRING_Rmd5p-like"/>
    <property type="match status" value="1"/>
</dbReference>
<feature type="domain" description="RING-Gid-type" evidence="10">
    <location>
        <begin position="322"/>
        <end position="365"/>
    </location>
</feature>
<comment type="caution">
    <text evidence="11">The sequence shown here is derived from an EMBL/GenBank/DDBJ whole genome shotgun (WGS) entry which is preliminary data.</text>
</comment>
<dbReference type="SUPFAM" id="SSF57850">
    <property type="entry name" value="RING/U-box"/>
    <property type="match status" value="1"/>
</dbReference>
<keyword evidence="4 9" id="KW-0863">Zinc-finger</keyword>
<keyword evidence="3" id="KW-0479">Metal-binding</keyword>
<evidence type="ECO:0000256" key="1">
    <source>
        <dbReference type="ARBA" id="ARBA00004496"/>
    </source>
</evidence>
<dbReference type="GO" id="GO:0034657">
    <property type="term" value="C:GID complex"/>
    <property type="evidence" value="ECO:0007669"/>
    <property type="project" value="TreeGrafter"/>
</dbReference>
<dbReference type="EMBL" id="QKWK01000002">
    <property type="protein sequence ID" value="TXT13372.1"/>
    <property type="molecule type" value="Genomic_DNA"/>
</dbReference>